<dbReference type="GO" id="GO:0004252">
    <property type="term" value="F:serine-type endopeptidase activity"/>
    <property type="evidence" value="ECO:0007669"/>
    <property type="project" value="InterPro"/>
</dbReference>
<organism evidence="4 5">
    <name type="scientific">Pterulicium gracile</name>
    <dbReference type="NCBI Taxonomy" id="1884261"/>
    <lineage>
        <taxon>Eukaryota</taxon>
        <taxon>Fungi</taxon>
        <taxon>Dikarya</taxon>
        <taxon>Basidiomycota</taxon>
        <taxon>Agaricomycotina</taxon>
        <taxon>Agaricomycetes</taxon>
        <taxon>Agaricomycetidae</taxon>
        <taxon>Agaricales</taxon>
        <taxon>Pleurotineae</taxon>
        <taxon>Pterulaceae</taxon>
        <taxon>Pterulicium</taxon>
    </lineage>
</organism>
<dbReference type="OrthoDB" id="409122at2759"/>
<keyword evidence="2" id="KW-0812">Transmembrane</keyword>
<dbReference type="AlphaFoldDB" id="A0A5C3Q9G9"/>
<protein>
    <submittedName>
        <fullName evidence="4">Peptidase S8/S53 domain-containing protein</fullName>
    </submittedName>
</protein>
<dbReference type="EMBL" id="ML178845">
    <property type="protein sequence ID" value="TFK97709.1"/>
    <property type="molecule type" value="Genomic_DNA"/>
</dbReference>
<evidence type="ECO:0000256" key="2">
    <source>
        <dbReference type="SAM" id="Phobius"/>
    </source>
</evidence>
<dbReference type="STRING" id="1884261.A0A5C3Q9G9"/>
<dbReference type="GO" id="GO:0006508">
    <property type="term" value="P:proteolysis"/>
    <property type="evidence" value="ECO:0007669"/>
    <property type="project" value="InterPro"/>
</dbReference>
<accession>A0A5C3Q9G9</accession>
<evidence type="ECO:0000313" key="4">
    <source>
        <dbReference type="EMBL" id="TFK97709.1"/>
    </source>
</evidence>
<feature type="non-terminal residue" evidence="4">
    <location>
        <position position="1"/>
    </location>
</feature>
<dbReference type="PANTHER" id="PTHR14218:SF15">
    <property type="entry name" value="TRIPEPTIDYL-PEPTIDASE 1"/>
    <property type="match status" value="1"/>
</dbReference>
<feature type="transmembrane region" description="Helical" evidence="2">
    <location>
        <begin position="166"/>
        <end position="184"/>
    </location>
</feature>
<dbReference type="InterPro" id="IPR050819">
    <property type="entry name" value="Tripeptidyl-peptidase_I"/>
</dbReference>
<evidence type="ECO:0000313" key="5">
    <source>
        <dbReference type="Proteomes" id="UP000305067"/>
    </source>
</evidence>
<dbReference type="PANTHER" id="PTHR14218">
    <property type="entry name" value="PROTEASE S8 TRIPEPTIDYL PEPTIDASE I CLN2"/>
    <property type="match status" value="1"/>
</dbReference>
<dbReference type="Proteomes" id="UP000305067">
    <property type="component" value="Unassembled WGS sequence"/>
</dbReference>
<dbReference type="InterPro" id="IPR030400">
    <property type="entry name" value="Sedolisin_dom"/>
</dbReference>
<comment type="caution">
    <text evidence="1">Lacks conserved residue(s) required for the propagation of feature annotation.</text>
</comment>
<proteinExistence type="predicted"/>
<name>A0A5C3Q9G9_9AGAR</name>
<evidence type="ECO:0000256" key="1">
    <source>
        <dbReference type="PROSITE-ProRule" id="PRU01032"/>
    </source>
</evidence>
<dbReference type="InterPro" id="IPR036852">
    <property type="entry name" value="Peptidase_S8/S53_dom_sf"/>
</dbReference>
<keyword evidence="5" id="KW-1185">Reference proteome</keyword>
<reference evidence="4 5" key="1">
    <citation type="journal article" date="2019" name="Nat. Ecol. Evol.">
        <title>Megaphylogeny resolves global patterns of mushroom evolution.</title>
        <authorList>
            <person name="Varga T."/>
            <person name="Krizsan K."/>
            <person name="Foldi C."/>
            <person name="Dima B."/>
            <person name="Sanchez-Garcia M."/>
            <person name="Sanchez-Ramirez S."/>
            <person name="Szollosi G.J."/>
            <person name="Szarkandi J.G."/>
            <person name="Papp V."/>
            <person name="Albert L."/>
            <person name="Andreopoulos W."/>
            <person name="Angelini C."/>
            <person name="Antonin V."/>
            <person name="Barry K.W."/>
            <person name="Bougher N.L."/>
            <person name="Buchanan P."/>
            <person name="Buyck B."/>
            <person name="Bense V."/>
            <person name="Catcheside P."/>
            <person name="Chovatia M."/>
            <person name="Cooper J."/>
            <person name="Damon W."/>
            <person name="Desjardin D."/>
            <person name="Finy P."/>
            <person name="Geml J."/>
            <person name="Haridas S."/>
            <person name="Hughes K."/>
            <person name="Justo A."/>
            <person name="Karasinski D."/>
            <person name="Kautmanova I."/>
            <person name="Kiss B."/>
            <person name="Kocsube S."/>
            <person name="Kotiranta H."/>
            <person name="LaButti K.M."/>
            <person name="Lechner B.E."/>
            <person name="Liimatainen K."/>
            <person name="Lipzen A."/>
            <person name="Lukacs Z."/>
            <person name="Mihaltcheva S."/>
            <person name="Morgado L.N."/>
            <person name="Niskanen T."/>
            <person name="Noordeloos M.E."/>
            <person name="Ohm R.A."/>
            <person name="Ortiz-Santana B."/>
            <person name="Ovrebo C."/>
            <person name="Racz N."/>
            <person name="Riley R."/>
            <person name="Savchenko A."/>
            <person name="Shiryaev A."/>
            <person name="Soop K."/>
            <person name="Spirin V."/>
            <person name="Szebenyi C."/>
            <person name="Tomsovsky M."/>
            <person name="Tulloss R.E."/>
            <person name="Uehling J."/>
            <person name="Grigoriev I.V."/>
            <person name="Vagvolgyi C."/>
            <person name="Papp T."/>
            <person name="Martin F.M."/>
            <person name="Miettinen O."/>
            <person name="Hibbett D.S."/>
            <person name="Nagy L.G."/>
        </authorList>
    </citation>
    <scope>NUCLEOTIDE SEQUENCE [LARGE SCALE GENOMIC DNA]</scope>
    <source>
        <strain evidence="4 5">CBS 309.79</strain>
    </source>
</reference>
<keyword evidence="2" id="KW-0472">Membrane</keyword>
<dbReference type="SUPFAM" id="SSF52743">
    <property type="entry name" value="Subtilisin-like"/>
    <property type="match status" value="1"/>
</dbReference>
<dbReference type="GO" id="GO:0008240">
    <property type="term" value="F:tripeptidyl-peptidase activity"/>
    <property type="evidence" value="ECO:0007669"/>
    <property type="project" value="TreeGrafter"/>
</dbReference>
<sequence>LCNAYAQLSARGVTILVSTGLRGVGSGTQCTRFDVTFPASCPYVTSVGATELDHIVLKPEIASRYNTGIFSNVFSRPAYQDRSASTYLDSSLPDGMYEGRYNASGRAIPDRSLDEWGIMLNQASVSGAGVLIVQTAFLAGIIALLNEELGSTRLGFLNPLLYENPGMFHDLMAGALLLVFTSGFRSMADLFGG</sequence>
<feature type="transmembrane region" description="Helical" evidence="2">
    <location>
        <begin position="125"/>
        <end position="146"/>
    </location>
</feature>
<evidence type="ECO:0000259" key="3">
    <source>
        <dbReference type="PROSITE" id="PS51695"/>
    </source>
</evidence>
<gene>
    <name evidence="4" type="ORF">BDV98DRAFT_513536</name>
</gene>
<keyword evidence="2" id="KW-1133">Transmembrane helix</keyword>
<dbReference type="PROSITE" id="PS51695">
    <property type="entry name" value="SEDOLISIN"/>
    <property type="match status" value="1"/>
</dbReference>
<dbReference type="Gene3D" id="3.40.50.200">
    <property type="entry name" value="Peptidase S8/S53 domain"/>
    <property type="match status" value="1"/>
</dbReference>
<feature type="domain" description="Peptidase S53" evidence="3">
    <location>
        <begin position="1"/>
        <end position="193"/>
    </location>
</feature>